<dbReference type="GO" id="GO:0016020">
    <property type="term" value="C:membrane"/>
    <property type="evidence" value="ECO:0007669"/>
    <property type="project" value="InterPro"/>
</dbReference>
<dbReference type="Pfam" id="PF00990">
    <property type="entry name" value="GGDEF"/>
    <property type="match status" value="1"/>
</dbReference>
<dbReference type="SUPFAM" id="SSF141868">
    <property type="entry name" value="EAL domain-like"/>
    <property type="match status" value="1"/>
</dbReference>
<dbReference type="InterPro" id="IPR050706">
    <property type="entry name" value="Cyclic-di-GMP_PDE-like"/>
</dbReference>
<evidence type="ECO:0000256" key="3">
    <source>
        <dbReference type="SAM" id="MobiDB-lite"/>
    </source>
</evidence>
<dbReference type="InterPro" id="IPR001633">
    <property type="entry name" value="EAL_dom"/>
</dbReference>
<feature type="compositionally biased region" description="Gly residues" evidence="3">
    <location>
        <begin position="133"/>
        <end position="145"/>
    </location>
</feature>
<dbReference type="AlphaFoldDB" id="A0A5C8ZC75"/>
<evidence type="ECO:0000313" key="7">
    <source>
        <dbReference type="Proteomes" id="UP000321234"/>
    </source>
</evidence>
<feature type="region of interest" description="Disordered" evidence="3">
    <location>
        <begin position="130"/>
        <end position="150"/>
    </location>
</feature>
<dbReference type="Pfam" id="PF00563">
    <property type="entry name" value="EAL"/>
    <property type="match status" value="1"/>
</dbReference>
<dbReference type="Gene3D" id="6.10.340.10">
    <property type="match status" value="1"/>
</dbReference>
<evidence type="ECO:0000256" key="1">
    <source>
        <dbReference type="ARBA" id="ARBA00022692"/>
    </source>
</evidence>
<reference evidence="6 7" key="1">
    <citation type="submission" date="2019-07" db="EMBL/GenBank/DDBJ databases">
        <title>Quadrisphaera sp. strain DD2A genome sequencing and assembly.</title>
        <authorList>
            <person name="Kim I."/>
        </authorList>
    </citation>
    <scope>NUCLEOTIDE SEQUENCE [LARGE SCALE GENOMIC DNA]</scope>
    <source>
        <strain evidence="6 7">DD2A</strain>
    </source>
</reference>
<dbReference type="GO" id="GO:0071111">
    <property type="term" value="F:cyclic-guanylate-specific phosphodiesterase activity"/>
    <property type="evidence" value="ECO:0007669"/>
    <property type="project" value="InterPro"/>
</dbReference>
<dbReference type="SMART" id="SM00304">
    <property type="entry name" value="HAMP"/>
    <property type="match status" value="1"/>
</dbReference>
<dbReference type="RefSeq" id="WP_147927434.1">
    <property type="nucleotide sequence ID" value="NZ_VKAC01000010.1"/>
</dbReference>
<dbReference type="InterPro" id="IPR043128">
    <property type="entry name" value="Rev_trsase/Diguanyl_cyclase"/>
</dbReference>
<dbReference type="SMART" id="SM00052">
    <property type="entry name" value="EAL"/>
    <property type="match status" value="1"/>
</dbReference>
<dbReference type="OrthoDB" id="23692at2"/>
<keyword evidence="1" id="KW-0812">Transmembrane</keyword>
<dbReference type="SMART" id="SM00267">
    <property type="entry name" value="GGDEF"/>
    <property type="match status" value="1"/>
</dbReference>
<comment type="caution">
    <text evidence="6">The sequence shown here is derived from an EMBL/GenBank/DDBJ whole genome shotgun (WGS) entry which is preliminary data.</text>
</comment>
<dbReference type="CDD" id="cd01949">
    <property type="entry name" value="GGDEF"/>
    <property type="match status" value="1"/>
</dbReference>
<dbReference type="PANTHER" id="PTHR33121:SF70">
    <property type="entry name" value="SIGNALING PROTEIN YKOW"/>
    <property type="match status" value="1"/>
</dbReference>
<dbReference type="GO" id="GO:0007165">
    <property type="term" value="P:signal transduction"/>
    <property type="evidence" value="ECO:0007669"/>
    <property type="project" value="InterPro"/>
</dbReference>
<dbReference type="PROSITE" id="PS50887">
    <property type="entry name" value="GGDEF"/>
    <property type="match status" value="1"/>
</dbReference>
<dbReference type="SUPFAM" id="SSF55073">
    <property type="entry name" value="Nucleotide cyclase"/>
    <property type="match status" value="1"/>
</dbReference>
<dbReference type="EMBL" id="VKAC01000010">
    <property type="protein sequence ID" value="TXR55044.1"/>
    <property type="molecule type" value="Genomic_DNA"/>
</dbReference>
<evidence type="ECO:0000256" key="2">
    <source>
        <dbReference type="ARBA" id="ARBA00022989"/>
    </source>
</evidence>
<evidence type="ECO:0000313" key="6">
    <source>
        <dbReference type="EMBL" id="TXR55044.1"/>
    </source>
</evidence>
<dbReference type="NCBIfam" id="TIGR00254">
    <property type="entry name" value="GGDEF"/>
    <property type="match status" value="1"/>
</dbReference>
<dbReference type="CDD" id="cd01948">
    <property type="entry name" value="EAL"/>
    <property type="match status" value="1"/>
</dbReference>
<accession>A0A5C8ZC75</accession>
<dbReference type="InterPro" id="IPR029787">
    <property type="entry name" value="Nucleotide_cyclase"/>
</dbReference>
<dbReference type="PROSITE" id="PS50883">
    <property type="entry name" value="EAL"/>
    <property type="match status" value="1"/>
</dbReference>
<dbReference type="Gene3D" id="3.20.20.450">
    <property type="entry name" value="EAL domain"/>
    <property type="match status" value="1"/>
</dbReference>
<keyword evidence="2" id="KW-1133">Transmembrane helix</keyword>
<dbReference type="InterPro" id="IPR000160">
    <property type="entry name" value="GGDEF_dom"/>
</dbReference>
<dbReference type="InterPro" id="IPR003660">
    <property type="entry name" value="HAMP_dom"/>
</dbReference>
<dbReference type="PANTHER" id="PTHR33121">
    <property type="entry name" value="CYCLIC DI-GMP PHOSPHODIESTERASE PDEF"/>
    <property type="match status" value="1"/>
</dbReference>
<keyword evidence="7" id="KW-1185">Reference proteome</keyword>
<protein>
    <submittedName>
        <fullName evidence="6">GGDEF domain-containing protein</fullName>
    </submittedName>
</protein>
<dbReference type="Gene3D" id="3.30.70.270">
    <property type="match status" value="1"/>
</dbReference>
<organism evidence="6 7">
    <name type="scientific">Quadrisphaera setariae</name>
    <dbReference type="NCBI Taxonomy" id="2593304"/>
    <lineage>
        <taxon>Bacteria</taxon>
        <taxon>Bacillati</taxon>
        <taxon>Actinomycetota</taxon>
        <taxon>Actinomycetes</taxon>
        <taxon>Kineosporiales</taxon>
        <taxon>Kineosporiaceae</taxon>
        <taxon>Quadrisphaera</taxon>
    </lineage>
</organism>
<gene>
    <name evidence="6" type="ORF">FMM08_16210</name>
</gene>
<dbReference type="Proteomes" id="UP000321234">
    <property type="component" value="Unassembled WGS sequence"/>
</dbReference>
<dbReference type="CDD" id="cd06225">
    <property type="entry name" value="HAMP"/>
    <property type="match status" value="1"/>
</dbReference>
<sequence length="636" mass="66570">MSQLADPGAPGPAGPPPAARRALRRLRGAAARTVHRASAQTPVIVKVGGPVLAVSLGMALYLEGALDTRECGAAPACTAMTQQVSLVTTDGTALMLVVLWLVFSAFVGRRAKRLADVARRVSEGDLTARVGGSAAGAGGEDGGVGPRPPRDELMLVGGQFDRMLDTLVLEQQRLRCLTDELEHRATHDALTGLGNRQLLLRQLEGTLAEQRSTSLAVVKVALDDLATIDATLGHDVAELVVSTTAARLSAAVRGEERVVRASGSVFAVLVEDVADPADAAAIALRLVDVVDRPVEVEGASIVISARAGAVLHLPGDDRTAEDVLRDASLALHAAQGGSGSGTTMRAAVFTRSLREEALERSRLADELRASLAGQDGAGDLLVHYQPYALLSHPAAVAGFEALVRWQHPQRGLVPPVDFVPVAEEVGLIRPIGLKVLQDAAARSAAWHALAPARAWTTSVNLSPQQLLDVDLVHRVTDVLARTGLAPHLLVLELTETAMMLDLDGAARRLQALRDLGVGIAIDDFGTGSSSLSYLHRLPVDVVKLDRAFISRLEDDATALAMVRAVLDIASALGLTTIAEGVETPGQLRILGDLGCDKAQGYLLSRPVHADVALDLLTGARPLGAASLTAPAPRVGR</sequence>
<feature type="domain" description="EAL" evidence="4">
    <location>
        <begin position="360"/>
        <end position="620"/>
    </location>
</feature>
<name>A0A5C8ZC75_9ACTN</name>
<evidence type="ECO:0000259" key="5">
    <source>
        <dbReference type="PROSITE" id="PS50887"/>
    </source>
</evidence>
<evidence type="ECO:0000259" key="4">
    <source>
        <dbReference type="PROSITE" id="PS50883"/>
    </source>
</evidence>
<feature type="domain" description="GGDEF" evidence="5">
    <location>
        <begin position="213"/>
        <end position="348"/>
    </location>
</feature>
<keyword evidence="2" id="KW-0472">Membrane</keyword>
<dbReference type="InterPro" id="IPR035919">
    <property type="entry name" value="EAL_sf"/>
</dbReference>
<proteinExistence type="predicted"/>